<dbReference type="Pfam" id="PF03918">
    <property type="entry name" value="CcmH"/>
    <property type="match status" value="1"/>
</dbReference>
<evidence type="ECO:0000256" key="1">
    <source>
        <dbReference type="ARBA" id="ARBA00010342"/>
    </source>
</evidence>
<keyword evidence="3 7" id="KW-0479">Metal-binding</keyword>
<keyword evidence="4 7" id="KW-0732">Signal</keyword>
<evidence type="ECO:0000313" key="9">
    <source>
        <dbReference type="EMBL" id="TCU91933.1"/>
    </source>
</evidence>
<dbReference type="CDD" id="cd16378">
    <property type="entry name" value="CcmH_N"/>
    <property type="match status" value="1"/>
</dbReference>
<evidence type="ECO:0000313" key="10">
    <source>
        <dbReference type="Proteomes" id="UP000294692"/>
    </source>
</evidence>
<organism evidence="9 10">
    <name type="scientific">Paracandidimonas soli</name>
    <dbReference type="NCBI Taxonomy" id="1917182"/>
    <lineage>
        <taxon>Bacteria</taxon>
        <taxon>Pseudomonadati</taxon>
        <taxon>Pseudomonadota</taxon>
        <taxon>Betaproteobacteria</taxon>
        <taxon>Burkholderiales</taxon>
        <taxon>Alcaligenaceae</taxon>
        <taxon>Paracandidimonas</taxon>
    </lineage>
</organism>
<accession>A0A4R3UN92</accession>
<evidence type="ECO:0000256" key="3">
    <source>
        <dbReference type="ARBA" id="ARBA00022723"/>
    </source>
</evidence>
<comment type="function">
    <text evidence="7">Possible subunit of a heme lyase.</text>
</comment>
<dbReference type="GO" id="GO:0005886">
    <property type="term" value="C:plasma membrane"/>
    <property type="evidence" value="ECO:0007669"/>
    <property type="project" value="TreeGrafter"/>
</dbReference>
<evidence type="ECO:0000259" key="8">
    <source>
        <dbReference type="Pfam" id="PF03918"/>
    </source>
</evidence>
<evidence type="ECO:0000256" key="5">
    <source>
        <dbReference type="ARBA" id="ARBA00022748"/>
    </source>
</evidence>
<feature type="domain" description="CcmH/CycL/Ccl2/NrfF N-terminal" evidence="8">
    <location>
        <begin position="33"/>
        <end position="170"/>
    </location>
</feature>
<dbReference type="RefSeq" id="WP_132478367.1">
    <property type="nucleotide sequence ID" value="NZ_JBHRVM010000001.1"/>
</dbReference>
<dbReference type="AlphaFoldDB" id="A0A4R3UN92"/>
<dbReference type="FunFam" id="1.10.8.640:FF:000001">
    <property type="entry name" value="Cytochrome c-type biogenesis protein"/>
    <property type="match status" value="1"/>
</dbReference>
<dbReference type="Proteomes" id="UP000294692">
    <property type="component" value="Unassembled WGS sequence"/>
</dbReference>
<keyword evidence="2 7" id="KW-0349">Heme</keyword>
<dbReference type="InterPro" id="IPR005616">
    <property type="entry name" value="CcmH/CycL/Ccl2/NrfF_N"/>
</dbReference>
<evidence type="ECO:0000256" key="2">
    <source>
        <dbReference type="ARBA" id="ARBA00022617"/>
    </source>
</evidence>
<keyword evidence="6 7" id="KW-0408">Iron</keyword>
<dbReference type="PANTHER" id="PTHR47870:SF1">
    <property type="entry name" value="CYTOCHROME C-TYPE BIOGENESIS PROTEIN CCMH"/>
    <property type="match status" value="1"/>
</dbReference>
<protein>
    <recommendedName>
        <fullName evidence="7">Cytochrome c-type biogenesis protein</fullName>
    </recommendedName>
</protein>
<sequence>MKADHALRVREARSRLLRIARKLAHATSLLLLGLVAITSLSMAYAATGQTDAQIEARVMRLSHTLRCLVCQNQSIAESNAPLAVDLRNQVREQLEQGRSEQEIADYMVARYGDFVLYRPPMKASTLLLWLGPAALLLAGLGALALRLRRRAARPDAQLSEDERLQARSLLDRKPLTESRP</sequence>
<keyword evidence="7" id="KW-0812">Transmembrane</keyword>
<dbReference type="OrthoDB" id="9804975at2"/>
<keyword evidence="7" id="KW-0472">Membrane</keyword>
<keyword evidence="5" id="KW-0201">Cytochrome c-type biogenesis</keyword>
<dbReference type="InterPro" id="IPR051263">
    <property type="entry name" value="C-type_cytochrome_biogenesis"/>
</dbReference>
<evidence type="ECO:0000256" key="6">
    <source>
        <dbReference type="ARBA" id="ARBA00023004"/>
    </source>
</evidence>
<evidence type="ECO:0000256" key="4">
    <source>
        <dbReference type="ARBA" id="ARBA00022729"/>
    </source>
</evidence>
<evidence type="ECO:0000256" key="7">
    <source>
        <dbReference type="RuleBase" id="RU364112"/>
    </source>
</evidence>
<gene>
    <name evidence="9" type="ORF">EV686_11623</name>
</gene>
<dbReference type="Gene3D" id="1.10.8.640">
    <property type="entry name" value="Cytochrome C biogenesis protein"/>
    <property type="match status" value="1"/>
</dbReference>
<name>A0A4R3UN92_9BURK</name>
<dbReference type="GO" id="GO:0046872">
    <property type="term" value="F:metal ion binding"/>
    <property type="evidence" value="ECO:0007669"/>
    <property type="project" value="UniProtKB-KW"/>
</dbReference>
<comment type="caution">
    <text evidence="9">The sequence shown here is derived from an EMBL/GenBank/DDBJ whole genome shotgun (WGS) entry which is preliminary data.</text>
</comment>
<dbReference type="InterPro" id="IPR038297">
    <property type="entry name" value="CcmH/CycL/NrfF/Ccl2_sf"/>
</dbReference>
<reference evidence="9 10" key="1">
    <citation type="submission" date="2019-03" db="EMBL/GenBank/DDBJ databases">
        <title>Genomic Encyclopedia of Type Strains, Phase IV (KMG-IV): sequencing the most valuable type-strain genomes for metagenomic binning, comparative biology and taxonomic classification.</title>
        <authorList>
            <person name="Goeker M."/>
        </authorList>
    </citation>
    <scope>NUCLEOTIDE SEQUENCE [LARGE SCALE GENOMIC DNA]</scope>
    <source>
        <strain evidence="9 10">DSM 100048</strain>
    </source>
</reference>
<keyword evidence="7" id="KW-1133">Transmembrane helix</keyword>
<dbReference type="PANTHER" id="PTHR47870">
    <property type="entry name" value="CYTOCHROME C-TYPE BIOGENESIS PROTEIN CCMH"/>
    <property type="match status" value="1"/>
</dbReference>
<proteinExistence type="inferred from homology"/>
<keyword evidence="10" id="KW-1185">Reference proteome</keyword>
<dbReference type="EMBL" id="SMBX01000016">
    <property type="protein sequence ID" value="TCU91933.1"/>
    <property type="molecule type" value="Genomic_DNA"/>
</dbReference>
<comment type="similarity">
    <text evidence="1 7">Belongs to the CcmH/CycL/Ccl2/NrfF family.</text>
</comment>
<dbReference type="GO" id="GO:0017004">
    <property type="term" value="P:cytochrome complex assembly"/>
    <property type="evidence" value="ECO:0007669"/>
    <property type="project" value="UniProtKB-KW"/>
</dbReference>
<feature type="transmembrane region" description="Helical" evidence="7">
    <location>
        <begin position="126"/>
        <end position="145"/>
    </location>
</feature>